<dbReference type="Proteomes" id="UP000317722">
    <property type="component" value="Unassembled WGS sequence"/>
</dbReference>
<dbReference type="InterPro" id="IPR036388">
    <property type="entry name" value="WH-like_DNA-bd_sf"/>
</dbReference>
<name>A0A502D2F0_9MICO</name>
<keyword evidence="3" id="KW-1185">Reference proteome</keyword>
<evidence type="ECO:0008006" key="4">
    <source>
        <dbReference type="Google" id="ProtNLM"/>
    </source>
</evidence>
<reference evidence="2 3" key="1">
    <citation type="journal article" date="2019" name="Environ. Microbiol.">
        <title>Species interactions and distinct microbial communities in high Arctic permafrost affected cryosols are associated with the CH4 and CO2 gas fluxes.</title>
        <authorList>
            <person name="Altshuler I."/>
            <person name="Hamel J."/>
            <person name="Turney S."/>
            <person name="Magnuson E."/>
            <person name="Levesque R."/>
            <person name="Greer C."/>
            <person name="Whyte L.G."/>
        </authorList>
    </citation>
    <scope>NUCLEOTIDE SEQUENCE [LARGE SCALE GENOMIC DNA]</scope>
    <source>
        <strain evidence="2 3">S9.3A</strain>
    </source>
</reference>
<accession>A0A502D2F0</accession>
<sequence>MADRFAEPPSFDEYVVARGADLLRTAWLLVGDDRGAESLVRATLARSWPQWHHLSEVGAGSYDAELRRSLMATYLGRSRIHRSHDEHAKPAVPQGLTSTPPSKTHVLNALGGLSRRERAILVLWTFDGLSETQIADALDDGVAAVHRQRLHALGTVGAELALDEEGLRAVLAGLPPQDPSINGLVDPPRAYPGWRRGARGWALAAAGLVVVAVVGGLASRGGDAGVGPTPPTPEKESLACRTTYGPPTAPVVPSEPLSITVAAVLVCAQTDVGSVWAGSLPPDAPVSVPLAVDALALQPRTGGSECAALPQGPAFRMVLEGKDGAFRTYANEGLACNGWPALASYYVALAEQSAEAGSGSGSTGDGFLGCPSILGKTLSSPGVAPPSLSRGTVLVTATACLHPRAVLTKLPRYRAIRTNVMGAPQLAQLNADLARAGSSLAPGSTCVAGSSLFVVRGKTDEGRLVELSSVCADLFTVDWKARDSWPVSKQTRDMLRALLVVAD</sequence>
<organism evidence="2 3">
    <name type="scientific">Pedococcus bigeumensis</name>
    <dbReference type="NCBI Taxonomy" id="433644"/>
    <lineage>
        <taxon>Bacteria</taxon>
        <taxon>Bacillati</taxon>
        <taxon>Actinomycetota</taxon>
        <taxon>Actinomycetes</taxon>
        <taxon>Micrococcales</taxon>
        <taxon>Intrasporangiaceae</taxon>
        <taxon>Pedococcus</taxon>
    </lineage>
</organism>
<evidence type="ECO:0000256" key="1">
    <source>
        <dbReference type="SAM" id="MobiDB-lite"/>
    </source>
</evidence>
<feature type="region of interest" description="Disordered" evidence="1">
    <location>
        <begin position="82"/>
        <end position="102"/>
    </location>
</feature>
<dbReference type="OrthoDB" id="4855805at2"/>
<evidence type="ECO:0000313" key="3">
    <source>
        <dbReference type="Proteomes" id="UP000317722"/>
    </source>
</evidence>
<gene>
    <name evidence="2" type="ORF">EAH86_00440</name>
</gene>
<dbReference type="AlphaFoldDB" id="A0A502D2F0"/>
<dbReference type="EMBL" id="RCZM01000001">
    <property type="protein sequence ID" value="TPG19032.1"/>
    <property type="molecule type" value="Genomic_DNA"/>
</dbReference>
<dbReference type="SUPFAM" id="SSF88659">
    <property type="entry name" value="Sigma3 and sigma4 domains of RNA polymerase sigma factors"/>
    <property type="match status" value="1"/>
</dbReference>
<dbReference type="Gene3D" id="1.10.10.10">
    <property type="entry name" value="Winged helix-like DNA-binding domain superfamily/Winged helix DNA-binding domain"/>
    <property type="match status" value="1"/>
</dbReference>
<evidence type="ECO:0000313" key="2">
    <source>
        <dbReference type="EMBL" id="TPG19032.1"/>
    </source>
</evidence>
<dbReference type="RefSeq" id="WP_140736670.1">
    <property type="nucleotide sequence ID" value="NZ_RCZM01000001.1"/>
</dbReference>
<protein>
    <recommendedName>
        <fullName evidence="4">DNA-directed RNA polymerase specialized sigma24 family protein</fullName>
    </recommendedName>
</protein>
<proteinExistence type="predicted"/>
<dbReference type="InterPro" id="IPR013324">
    <property type="entry name" value="RNA_pol_sigma_r3/r4-like"/>
</dbReference>
<comment type="caution">
    <text evidence="2">The sequence shown here is derived from an EMBL/GenBank/DDBJ whole genome shotgun (WGS) entry which is preliminary data.</text>
</comment>